<dbReference type="UniPathway" id="UPA00219"/>
<evidence type="ECO:0000259" key="12">
    <source>
        <dbReference type="Pfam" id="PF01225"/>
    </source>
</evidence>
<comment type="caution">
    <text evidence="15">The sequence shown here is derived from an EMBL/GenBank/DDBJ whole genome shotgun (WGS) entry which is preliminary data.</text>
</comment>
<evidence type="ECO:0000256" key="2">
    <source>
        <dbReference type="ARBA" id="ARBA00022598"/>
    </source>
</evidence>
<dbReference type="OrthoDB" id="9800958at2"/>
<feature type="domain" description="Mur ligase C-terminal" evidence="13">
    <location>
        <begin position="320"/>
        <end position="446"/>
    </location>
</feature>
<keyword evidence="7 10" id="KW-0573">Peptidoglycan synthesis</keyword>
<dbReference type="GO" id="GO:0005524">
    <property type="term" value="F:ATP binding"/>
    <property type="evidence" value="ECO:0007669"/>
    <property type="project" value="UniProtKB-UniRule"/>
</dbReference>
<dbReference type="GO" id="GO:0051301">
    <property type="term" value="P:cell division"/>
    <property type="evidence" value="ECO:0007669"/>
    <property type="project" value="UniProtKB-KW"/>
</dbReference>
<sequence>MLPFSLGEIAEITNGRLADVANRAARMTAGVVTDSREAVPGTLFAALAGERVDGHAFAAQTVAAGAVGVLAARPVGVPAIVVEDVIEALAALGRHALAQLPDPLVIGLTGSAGKTSTKDLLAQVLPVLGPTSVTDRSFNGEIGLPVTLLRAAPDTRYLVLEMGARGRGHIANLTTIAPPRVGLVINVGTAHVGEFGGREAIAEAKSELVQALPADGLAVLNADDALVAAMAAKTRARVLRFGLGRGEGADVWTDDVQLDSEGRPSFTLHHGEEHAGVRLGLHGRHHVMNALAAAAVALGLGAGLRAVAERLSAAKNLTTGRMEVLTRPDGMKIVNDAFNANPDSMAVALAALSAMAGGRRTVAVLGEMKELGEEALDGHRQVGKLVADSGVRVLVAVGGDHAEALAEAARRQNPDLRVIRTPDRDGVPGTLAGVLGAEDIVLVKGSHSVGLEATALALTADTTDRPG</sequence>
<keyword evidence="16" id="KW-1185">Reference proteome</keyword>
<dbReference type="NCBIfam" id="TIGR01143">
    <property type="entry name" value="murF"/>
    <property type="match status" value="1"/>
</dbReference>
<dbReference type="PANTHER" id="PTHR43024:SF1">
    <property type="entry name" value="UDP-N-ACETYLMURAMOYL-TRIPEPTIDE--D-ALANYL-D-ALANINE LIGASE"/>
    <property type="match status" value="1"/>
</dbReference>
<evidence type="ECO:0000256" key="6">
    <source>
        <dbReference type="ARBA" id="ARBA00022960"/>
    </source>
</evidence>
<dbReference type="EMBL" id="MEHK01000001">
    <property type="protein sequence ID" value="OEJ36011.1"/>
    <property type="molecule type" value="Genomic_DNA"/>
</dbReference>
<evidence type="ECO:0000313" key="15">
    <source>
        <dbReference type="EMBL" id="OEJ36011.1"/>
    </source>
</evidence>
<feature type="domain" description="Mur ligase N-terminal catalytic" evidence="12">
    <location>
        <begin position="30"/>
        <end position="81"/>
    </location>
</feature>
<keyword evidence="9 10" id="KW-0961">Cell wall biogenesis/degradation</keyword>
<dbReference type="Gene3D" id="3.90.190.20">
    <property type="entry name" value="Mur ligase, C-terminal domain"/>
    <property type="match status" value="1"/>
</dbReference>
<evidence type="ECO:0000256" key="4">
    <source>
        <dbReference type="ARBA" id="ARBA00022741"/>
    </source>
</evidence>
<comment type="subcellular location">
    <subcellularLocation>
        <location evidence="10 11">Cytoplasm</location>
    </subcellularLocation>
</comment>
<dbReference type="InterPro" id="IPR005863">
    <property type="entry name" value="UDP-N-AcMur_synth"/>
</dbReference>
<evidence type="ECO:0000256" key="1">
    <source>
        <dbReference type="ARBA" id="ARBA00022490"/>
    </source>
</evidence>
<dbReference type="InterPro" id="IPR013221">
    <property type="entry name" value="Mur_ligase_cen"/>
</dbReference>
<dbReference type="InterPro" id="IPR051046">
    <property type="entry name" value="MurCDEF_CellWall_CoF430Synth"/>
</dbReference>
<keyword evidence="1 10" id="KW-0963">Cytoplasm</keyword>
<dbReference type="EC" id="6.3.2.10" evidence="10 11"/>
<evidence type="ECO:0000256" key="3">
    <source>
        <dbReference type="ARBA" id="ARBA00022618"/>
    </source>
</evidence>
<dbReference type="SUPFAM" id="SSF53623">
    <property type="entry name" value="MurD-like peptide ligases, catalytic domain"/>
    <property type="match status" value="1"/>
</dbReference>
<keyword evidence="8 10" id="KW-0131">Cell cycle</keyword>
<dbReference type="GO" id="GO:0009252">
    <property type="term" value="P:peptidoglycan biosynthetic process"/>
    <property type="evidence" value="ECO:0007669"/>
    <property type="project" value="UniProtKB-UniRule"/>
</dbReference>
<keyword evidence="2 10" id="KW-0436">Ligase</keyword>
<dbReference type="GO" id="GO:0005737">
    <property type="term" value="C:cytoplasm"/>
    <property type="evidence" value="ECO:0007669"/>
    <property type="project" value="UniProtKB-SubCell"/>
</dbReference>
<dbReference type="GO" id="GO:0008360">
    <property type="term" value="P:regulation of cell shape"/>
    <property type="evidence" value="ECO:0007669"/>
    <property type="project" value="UniProtKB-KW"/>
</dbReference>
<comment type="function">
    <text evidence="10 11">Involved in cell wall formation. Catalyzes the final step in the synthesis of UDP-N-acetylmuramoyl-pentapeptide, the precursor of murein.</text>
</comment>
<dbReference type="Gene3D" id="3.40.1190.10">
    <property type="entry name" value="Mur-like, catalytic domain"/>
    <property type="match status" value="1"/>
</dbReference>
<dbReference type="SUPFAM" id="SSF63418">
    <property type="entry name" value="MurE/MurF N-terminal domain"/>
    <property type="match status" value="1"/>
</dbReference>
<evidence type="ECO:0000256" key="10">
    <source>
        <dbReference type="HAMAP-Rule" id="MF_02019"/>
    </source>
</evidence>
<dbReference type="GO" id="GO:0047480">
    <property type="term" value="F:UDP-N-acetylmuramoyl-tripeptide-D-alanyl-D-alanine ligase activity"/>
    <property type="evidence" value="ECO:0007669"/>
    <property type="project" value="UniProtKB-UniRule"/>
</dbReference>
<gene>
    <name evidence="10" type="primary">murF</name>
    <name evidence="15" type="ORF">BGK67_28140</name>
</gene>
<organism evidence="15 16">
    <name type="scientific">Streptomyces subrutilus</name>
    <dbReference type="NCBI Taxonomy" id="36818"/>
    <lineage>
        <taxon>Bacteria</taxon>
        <taxon>Bacillati</taxon>
        <taxon>Actinomycetota</taxon>
        <taxon>Actinomycetes</taxon>
        <taxon>Kitasatosporales</taxon>
        <taxon>Streptomycetaceae</taxon>
        <taxon>Streptomyces</taxon>
    </lineage>
</organism>
<dbReference type="AlphaFoldDB" id="A0A1E5Q2G7"/>
<evidence type="ECO:0000256" key="5">
    <source>
        <dbReference type="ARBA" id="ARBA00022840"/>
    </source>
</evidence>
<dbReference type="InterPro" id="IPR036565">
    <property type="entry name" value="Mur-like_cat_sf"/>
</dbReference>
<dbReference type="Gene3D" id="3.40.1390.10">
    <property type="entry name" value="MurE/MurF, N-terminal domain"/>
    <property type="match status" value="1"/>
</dbReference>
<comment type="catalytic activity">
    <reaction evidence="10 11">
        <text>D-alanyl-D-alanine + UDP-N-acetyl-alpha-D-muramoyl-L-alanyl-gamma-D-glutamyl-meso-2,6-diaminopimelate + ATP = UDP-N-acetyl-alpha-D-muramoyl-L-alanyl-gamma-D-glutamyl-meso-2,6-diaminopimeloyl-D-alanyl-D-alanine + ADP + phosphate + H(+)</text>
        <dbReference type="Rhea" id="RHEA:28374"/>
        <dbReference type="ChEBI" id="CHEBI:15378"/>
        <dbReference type="ChEBI" id="CHEBI:30616"/>
        <dbReference type="ChEBI" id="CHEBI:43474"/>
        <dbReference type="ChEBI" id="CHEBI:57822"/>
        <dbReference type="ChEBI" id="CHEBI:61386"/>
        <dbReference type="ChEBI" id="CHEBI:83905"/>
        <dbReference type="ChEBI" id="CHEBI:456216"/>
        <dbReference type="EC" id="6.3.2.10"/>
    </reaction>
</comment>
<protein>
    <recommendedName>
        <fullName evidence="10 11">UDP-N-acetylmuramoyl-tripeptide--D-alanyl-D-alanine ligase</fullName>
        <ecNumber evidence="10 11">6.3.2.10</ecNumber>
    </recommendedName>
    <alternativeName>
        <fullName evidence="10">D-alanyl-D-alanine-adding enzyme</fullName>
    </alternativeName>
</protein>
<evidence type="ECO:0000256" key="7">
    <source>
        <dbReference type="ARBA" id="ARBA00022984"/>
    </source>
</evidence>
<evidence type="ECO:0000259" key="13">
    <source>
        <dbReference type="Pfam" id="PF02875"/>
    </source>
</evidence>
<dbReference type="RefSeq" id="WP_069924188.1">
    <property type="nucleotide sequence ID" value="NZ_MEHK01000001.1"/>
</dbReference>
<dbReference type="InterPro" id="IPR000713">
    <property type="entry name" value="Mur_ligase_N"/>
</dbReference>
<keyword evidence="3 10" id="KW-0132">Cell division</keyword>
<accession>A0A1E5Q2G7</accession>
<evidence type="ECO:0000256" key="9">
    <source>
        <dbReference type="ARBA" id="ARBA00023316"/>
    </source>
</evidence>
<dbReference type="Pfam" id="PF02875">
    <property type="entry name" value="Mur_ligase_C"/>
    <property type="match status" value="1"/>
</dbReference>
<dbReference type="GO" id="GO:0008766">
    <property type="term" value="F:UDP-N-acetylmuramoylalanyl-D-glutamyl-2,6-diaminopimelate-D-alanyl-D-alanine ligase activity"/>
    <property type="evidence" value="ECO:0007669"/>
    <property type="project" value="RHEA"/>
</dbReference>
<dbReference type="SUPFAM" id="SSF53244">
    <property type="entry name" value="MurD-like peptide ligases, peptide-binding domain"/>
    <property type="match status" value="1"/>
</dbReference>
<comment type="similarity">
    <text evidence="10">Belongs to the MurCDEF family. MurF subfamily.</text>
</comment>
<evidence type="ECO:0000259" key="14">
    <source>
        <dbReference type="Pfam" id="PF08245"/>
    </source>
</evidence>
<comment type="pathway">
    <text evidence="10 11">Cell wall biogenesis; peptidoglycan biosynthesis.</text>
</comment>
<keyword evidence="4 10" id="KW-0547">Nucleotide-binding</keyword>
<feature type="binding site" evidence="10">
    <location>
        <begin position="110"/>
        <end position="116"/>
    </location>
    <ligand>
        <name>ATP</name>
        <dbReference type="ChEBI" id="CHEBI:30616"/>
    </ligand>
</feature>
<dbReference type="GO" id="GO:0071555">
    <property type="term" value="P:cell wall organization"/>
    <property type="evidence" value="ECO:0007669"/>
    <property type="project" value="UniProtKB-KW"/>
</dbReference>
<dbReference type="Pfam" id="PF01225">
    <property type="entry name" value="Mur_ligase"/>
    <property type="match status" value="1"/>
</dbReference>
<name>A0A1E5Q2G7_9ACTN</name>
<feature type="domain" description="Mur ligase central" evidence="14">
    <location>
        <begin position="109"/>
        <end position="297"/>
    </location>
</feature>
<dbReference type="Proteomes" id="UP000095705">
    <property type="component" value="Unassembled WGS sequence"/>
</dbReference>
<dbReference type="InterPro" id="IPR036615">
    <property type="entry name" value="Mur_ligase_C_dom_sf"/>
</dbReference>
<dbReference type="PANTHER" id="PTHR43024">
    <property type="entry name" value="UDP-N-ACETYLMURAMOYL-TRIPEPTIDE--D-ALANYL-D-ALANINE LIGASE"/>
    <property type="match status" value="1"/>
</dbReference>
<evidence type="ECO:0000256" key="8">
    <source>
        <dbReference type="ARBA" id="ARBA00023306"/>
    </source>
</evidence>
<evidence type="ECO:0000256" key="11">
    <source>
        <dbReference type="RuleBase" id="RU004136"/>
    </source>
</evidence>
<dbReference type="Pfam" id="PF08245">
    <property type="entry name" value="Mur_ligase_M"/>
    <property type="match status" value="1"/>
</dbReference>
<proteinExistence type="inferred from homology"/>
<dbReference type="HAMAP" id="MF_02019">
    <property type="entry name" value="MurF"/>
    <property type="match status" value="1"/>
</dbReference>
<keyword evidence="5 10" id="KW-0067">ATP-binding</keyword>
<reference evidence="15 16" key="1">
    <citation type="submission" date="2016-08" db="EMBL/GenBank/DDBJ databases">
        <title>The complete genome of Streptomyces subrutilus 10-1-1.</title>
        <authorList>
            <person name="Chen X."/>
        </authorList>
    </citation>
    <scope>NUCLEOTIDE SEQUENCE [LARGE SCALE GENOMIC DNA]</scope>
    <source>
        <strain evidence="15 16">10-1-1</strain>
    </source>
</reference>
<dbReference type="InterPro" id="IPR035911">
    <property type="entry name" value="MurE/MurF_N"/>
</dbReference>
<keyword evidence="6 10" id="KW-0133">Cell shape</keyword>
<dbReference type="STRING" id="36818.BGK67_28140"/>
<dbReference type="InterPro" id="IPR004101">
    <property type="entry name" value="Mur_ligase_C"/>
</dbReference>
<evidence type="ECO:0000313" key="16">
    <source>
        <dbReference type="Proteomes" id="UP000095705"/>
    </source>
</evidence>